<dbReference type="PANTHER" id="PTHR23342:SF4">
    <property type="entry name" value="AMINO-ACID ACETYLTRANSFERASE, MITOCHONDRIAL"/>
    <property type="match status" value="1"/>
</dbReference>
<dbReference type="UniPathway" id="UPA00068"/>
<evidence type="ECO:0000259" key="16">
    <source>
        <dbReference type="PROSITE" id="PS51731"/>
    </source>
</evidence>
<evidence type="ECO:0000256" key="11">
    <source>
        <dbReference type="ARBA" id="ARBA00023315"/>
    </source>
</evidence>
<dbReference type="GO" id="GO:0006526">
    <property type="term" value="P:L-arginine biosynthetic process"/>
    <property type="evidence" value="ECO:0007669"/>
    <property type="project" value="UniProtKB-UniPathway"/>
</dbReference>
<proteinExistence type="inferred from homology"/>
<comment type="similarity">
    <text evidence="4">Belongs to the acetyltransferase family.</text>
</comment>
<dbReference type="GO" id="GO:0006592">
    <property type="term" value="P:ornithine biosynthetic process"/>
    <property type="evidence" value="ECO:0007669"/>
    <property type="project" value="TreeGrafter"/>
</dbReference>
<evidence type="ECO:0000256" key="5">
    <source>
        <dbReference type="ARBA" id="ARBA00012697"/>
    </source>
</evidence>
<keyword evidence="11" id="KW-0012">Acyltransferase</keyword>
<dbReference type="AlphaFoldDB" id="A0A139AFU7"/>
<dbReference type="PROSITE" id="PS51731">
    <property type="entry name" value="GNAT_NAGS"/>
    <property type="match status" value="1"/>
</dbReference>
<evidence type="ECO:0000256" key="14">
    <source>
        <dbReference type="ARBA" id="ARBA00048372"/>
    </source>
</evidence>
<evidence type="ECO:0000256" key="12">
    <source>
        <dbReference type="ARBA" id="ARBA00030346"/>
    </source>
</evidence>
<dbReference type="GO" id="GO:0005759">
    <property type="term" value="C:mitochondrial matrix"/>
    <property type="evidence" value="ECO:0007669"/>
    <property type="project" value="TreeGrafter"/>
</dbReference>
<evidence type="ECO:0000313" key="17">
    <source>
        <dbReference type="EMBL" id="KXS15295.1"/>
    </source>
</evidence>
<evidence type="ECO:0000313" key="18">
    <source>
        <dbReference type="Proteomes" id="UP000070544"/>
    </source>
</evidence>
<evidence type="ECO:0000256" key="3">
    <source>
        <dbReference type="ARBA" id="ARBA00004925"/>
    </source>
</evidence>
<comment type="function">
    <text evidence="1">N-acetylglutamate synthase involved in arginine biosynthesis.</text>
</comment>
<keyword evidence="9" id="KW-0809">Transit peptide</keyword>
<dbReference type="EMBL" id="KQ965763">
    <property type="protein sequence ID" value="KXS15295.1"/>
    <property type="molecule type" value="Genomic_DNA"/>
</dbReference>
<gene>
    <name evidence="17" type="ORF">M427DRAFT_135250</name>
</gene>
<dbReference type="InterPro" id="IPR036393">
    <property type="entry name" value="AceGlu_kinase-like_sf"/>
</dbReference>
<feature type="domain" description="N-acetyltransferase" evidence="16">
    <location>
        <begin position="456"/>
        <end position="628"/>
    </location>
</feature>
<dbReference type="GO" id="GO:0004042">
    <property type="term" value="F:L-glutamate N-acetyltransferase activity"/>
    <property type="evidence" value="ECO:0007669"/>
    <property type="project" value="TreeGrafter"/>
</dbReference>
<dbReference type="Gene3D" id="3.40.1160.10">
    <property type="entry name" value="Acetylglutamate kinase-like"/>
    <property type="match status" value="1"/>
</dbReference>
<keyword evidence="8" id="KW-0808">Transferase</keyword>
<evidence type="ECO:0000256" key="7">
    <source>
        <dbReference type="ARBA" id="ARBA00022605"/>
    </source>
</evidence>
<evidence type="ECO:0000256" key="13">
    <source>
        <dbReference type="ARBA" id="ARBA00033251"/>
    </source>
</evidence>
<accession>A0A139AFU7</accession>
<evidence type="ECO:0000256" key="1">
    <source>
        <dbReference type="ARBA" id="ARBA00002294"/>
    </source>
</evidence>
<dbReference type="Pfam" id="PF04768">
    <property type="entry name" value="NAT"/>
    <property type="match status" value="1"/>
</dbReference>
<feature type="region of interest" description="Disordered" evidence="15">
    <location>
        <begin position="115"/>
        <end position="135"/>
    </location>
</feature>
<evidence type="ECO:0000256" key="10">
    <source>
        <dbReference type="ARBA" id="ARBA00023128"/>
    </source>
</evidence>
<dbReference type="PANTHER" id="PTHR23342">
    <property type="entry name" value="N-ACETYLGLUTAMATE SYNTHASE"/>
    <property type="match status" value="1"/>
</dbReference>
<reference evidence="17 18" key="1">
    <citation type="journal article" date="2015" name="Genome Biol. Evol.">
        <title>Phylogenomic analyses indicate that early fungi evolved digesting cell walls of algal ancestors of land plants.</title>
        <authorList>
            <person name="Chang Y."/>
            <person name="Wang S."/>
            <person name="Sekimoto S."/>
            <person name="Aerts A.L."/>
            <person name="Choi C."/>
            <person name="Clum A."/>
            <person name="LaButti K.M."/>
            <person name="Lindquist E.A."/>
            <person name="Yee Ngan C."/>
            <person name="Ohm R.A."/>
            <person name="Salamov A.A."/>
            <person name="Grigoriev I.V."/>
            <person name="Spatafora J.W."/>
            <person name="Berbee M.L."/>
        </authorList>
    </citation>
    <scope>NUCLEOTIDE SEQUENCE [LARGE SCALE GENOMIC DNA]</scope>
    <source>
        <strain evidence="17 18">JEL478</strain>
    </source>
</reference>
<sequence>MIIPPTPTRGVSKFSVSSLIQTQFVSRWLRQTLGAGRGDVCGFRLFSHSQHKHVLQSPATETVSEDSVDDDGNAGMQVQSVVKDRDFYVKLLSSAPSPREARSFLKKFSSSLPPPKTRLATGSTSKQGISTHHPLLDAPDRIDNLALVLVETGLPRSELESFATTLVYLQKLGLTTIVVLNEAAHSTDRIGQTYHRSTGKEYRDRALHEAFRVANVLDRSGGRGMPIYDGVFQLNEPHFTPDASLIQVASLESGTSPVTASLSTIHTALRLHQTPILTSLATTTSHHVPLSSSISVSALAQALVADTRLADPARLIIVNSRGGVRTQAGPLSLVSLEEDYEDIVEEFARRARAVTPADNSGNIPTFLPGPGLEDEDELLDPTQLRDLQLCKTVLSQLPPTSSAIIAAASASPTLLYNILTDRPLFSSSLPPPSNNLVISDLELTPSEAPTVVRTGVKVTTHTSLDTLDLPRLKELLEASFGKTLAADPFWDRLRSCMDCTLLAGDYMGASIMTREPWPADEPVPRGEEMDVISGKHPGVVYLDKFAAHPKAQGSGVADALWRRMDRMYGDWLWRSRADNPVNKWYFDRSDGNFRLPGTHWMVFWHGARGIPRMRAYAEVCRDIPASFGPSK</sequence>
<dbReference type="Proteomes" id="UP000070544">
    <property type="component" value="Unassembled WGS sequence"/>
</dbReference>
<dbReference type="STRING" id="1344416.A0A139AFU7"/>
<comment type="pathway">
    <text evidence="3">Amino-acid biosynthesis; L-arginine biosynthesis; N(2)-acetyl-L-ornithine from L-glutamate: step 1/4.</text>
</comment>
<comment type="subcellular location">
    <subcellularLocation>
        <location evidence="2">Mitochondrion</location>
    </subcellularLocation>
</comment>
<evidence type="ECO:0000256" key="9">
    <source>
        <dbReference type="ARBA" id="ARBA00022946"/>
    </source>
</evidence>
<evidence type="ECO:0000256" key="6">
    <source>
        <dbReference type="ARBA" id="ARBA00018802"/>
    </source>
</evidence>
<dbReference type="Gene3D" id="3.40.630.30">
    <property type="match status" value="1"/>
</dbReference>
<organism evidence="17 18">
    <name type="scientific">Gonapodya prolifera (strain JEL478)</name>
    <name type="common">Monoblepharis prolifera</name>
    <dbReference type="NCBI Taxonomy" id="1344416"/>
    <lineage>
        <taxon>Eukaryota</taxon>
        <taxon>Fungi</taxon>
        <taxon>Fungi incertae sedis</taxon>
        <taxon>Chytridiomycota</taxon>
        <taxon>Chytridiomycota incertae sedis</taxon>
        <taxon>Monoblepharidomycetes</taxon>
        <taxon>Monoblepharidales</taxon>
        <taxon>Gonapodyaceae</taxon>
        <taxon>Gonapodya</taxon>
    </lineage>
</organism>
<evidence type="ECO:0000256" key="2">
    <source>
        <dbReference type="ARBA" id="ARBA00004173"/>
    </source>
</evidence>
<dbReference type="OMA" id="QASHTTF"/>
<dbReference type="InterPro" id="IPR006855">
    <property type="entry name" value="Vertebrate-like_GNAT_dom"/>
</dbReference>
<dbReference type="OrthoDB" id="5585968at2759"/>
<keyword evidence="18" id="KW-1185">Reference proteome</keyword>
<evidence type="ECO:0000256" key="15">
    <source>
        <dbReference type="SAM" id="MobiDB-lite"/>
    </source>
</evidence>
<evidence type="ECO:0000256" key="4">
    <source>
        <dbReference type="ARBA" id="ARBA00008694"/>
    </source>
</evidence>
<evidence type="ECO:0000256" key="8">
    <source>
        <dbReference type="ARBA" id="ARBA00022679"/>
    </source>
</evidence>
<feature type="compositionally biased region" description="Polar residues" evidence="15">
    <location>
        <begin position="120"/>
        <end position="130"/>
    </location>
</feature>
<keyword evidence="7" id="KW-0028">Amino-acid biosynthesis</keyword>
<keyword evidence="10" id="KW-0496">Mitochondrion</keyword>
<comment type="catalytic activity">
    <reaction evidence="14">
        <text>L-glutamate + acetyl-CoA = N-acetyl-L-glutamate + CoA + H(+)</text>
        <dbReference type="Rhea" id="RHEA:24292"/>
        <dbReference type="ChEBI" id="CHEBI:15378"/>
        <dbReference type="ChEBI" id="CHEBI:29985"/>
        <dbReference type="ChEBI" id="CHEBI:44337"/>
        <dbReference type="ChEBI" id="CHEBI:57287"/>
        <dbReference type="ChEBI" id="CHEBI:57288"/>
        <dbReference type="EC" id="2.3.1.1"/>
    </reaction>
</comment>
<dbReference type="EC" id="2.3.1.1" evidence="5"/>
<protein>
    <recommendedName>
        <fullName evidence="6">Amino-acid acetyltransferase, mitochondrial</fullName>
        <ecNumber evidence="5">2.3.1.1</ecNumber>
    </recommendedName>
    <alternativeName>
        <fullName evidence="12">Glutamate N-acetyltransferase</fullName>
    </alternativeName>
    <alternativeName>
        <fullName evidence="13">N-acetylglutamate synthase</fullName>
    </alternativeName>
</protein>
<name>A0A139AFU7_GONPJ</name>